<sequence>MTTYVITNGDLLKAATSFNLINAFAHGANCWSVMGAGIALHIGNNFPALREVDANDPRGPEQRLGGMSYAFDHSTGVWGANLYTQFYPGPNARMPSVISSVQTLFEQVHEIVEASKDETVYVGLPAIGCGIGGLNLYDVVRQVEALAETLYEDTRCRVVPVFYIMEVDKFAEDMENLNALDDDINVVDSEEEIIRVEGVNNDMRV</sequence>
<proteinExistence type="predicted"/>
<evidence type="ECO:0000313" key="2">
    <source>
        <dbReference type="EMBL" id="XCH41663.1"/>
    </source>
</evidence>
<organism evidence="2">
    <name type="scientific">Salmonella phage vB_STmST313_KE31</name>
    <dbReference type="NCBI Taxonomy" id="3161181"/>
    <lineage>
        <taxon>Viruses</taxon>
        <taxon>Duplodnaviria</taxon>
        <taxon>Heunggongvirae</taxon>
        <taxon>Uroviricota</taxon>
        <taxon>Caudoviricetes</taxon>
        <taxon>Pantevenvirales</taxon>
        <taxon>Ackermannviridae</taxon>
        <taxon>Cvivirinae</taxon>
        <taxon>Kuttervirus</taxon>
    </lineage>
</organism>
<name>A0AAU8GJ05_9CAUD</name>
<gene>
    <name evidence="2" type="ORF">DSCPLJFW_CDS0013</name>
</gene>
<accession>A0AAU8GJ05</accession>
<dbReference type="InterPro" id="IPR043472">
    <property type="entry name" value="Macro_dom-like"/>
</dbReference>
<dbReference type="SUPFAM" id="SSF52949">
    <property type="entry name" value="Macro domain-like"/>
    <property type="match status" value="1"/>
</dbReference>
<dbReference type="EMBL" id="PP856729">
    <property type="protein sequence ID" value="XCH41663.1"/>
    <property type="molecule type" value="Genomic_DNA"/>
</dbReference>
<dbReference type="SMART" id="SM00506">
    <property type="entry name" value="A1pp"/>
    <property type="match status" value="1"/>
</dbReference>
<protein>
    <submittedName>
        <fullName evidence="2">Phosphatase</fullName>
    </submittedName>
</protein>
<reference evidence="2" key="1">
    <citation type="submission" date="2024-05" db="EMBL/GenBank/DDBJ databases">
        <authorList>
            <person name="Mugo M.M."/>
            <person name="Musyoki A.M."/>
            <person name="Makumi A.M."/>
            <person name="Mutai I."/>
            <person name="Drechsel O."/>
            <person name="Kering K.K."/>
            <person name="Muturi P."/>
            <person name="Mbae C.K."/>
            <person name="Kariuki S.M."/>
        </authorList>
    </citation>
    <scope>NUCLEOTIDE SEQUENCE</scope>
</reference>
<feature type="domain" description="Macro" evidence="1">
    <location>
        <begin position="1"/>
        <end position="205"/>
    </location>
</feature>
<evidence type="ECO:0000259" key="1">
    <source>
        <dbReference type="PROSITE" id="PS51154"/>
    </source>
</evidence>
<dbReference type="PROSITE" id="PS51154">
    <property type="entry name" value="MACRO"/>
    <property type="match status" value="1"/>
</dbReference>
<dbReference type="InterPro" id="IPR002589">
    <property type="entry name" value="Macro_dom"/>
</dbReference>
<dbReference type="Gene3D" id="3.40.220.10">
    <property type="entry name" value="Leucine Aminopeptidase, subunit E, domain 1"/>
    <property type="match status" value="1"/>
</dbReference>